<evidence type="ECO:0000313" key="10">
    <source>
        <dbReference type="Proteomes" id="UP000011688"/>
    </source>
</evidence>
<dbReference type="EC" id="3.1.-.-" evidence="8"/>
<dbReference type="SUPFAM" id="SSF143430">
    <property type="entry name" value="TTP0101/SSO1404-like"/>
    <property type="match status" value="1"/>
</dbReference>
<evidence type="ECO:0000256" key="5">
    <source>
        <dbReference type="ARBA" id="ARBA00022801"/>
    </source>
</evidence>
<evidence type="ECO:0000256" key="2">
    <source>
        <dbReference type="ARBA" id="ARBA00022722"/>
    </source>
</evidence>
<name>L9X2J7_9EURY</name>
<dbReference type="eggNOG" id="arCOG04194">
    <property type="taxonomic scope" value="Archaea"/>
</dbReference>
<comment type="caution">
    <text evidence="9">The sequence shown here is derived from an EMBL/GenBank/DDBJ whole genome shotgun (WGS) entry which is preliminary data.</text>
</comment>
<keyword evidence="4 8" id="KW-0255">Endonuclease</keyword>
<dbReference type="CDD" id="cd09725">
    <property type="entry name" value="Cas2_I_II_III"/>
    <property type="match status" value="1"/>
</dbReference>
<dbReference type="GO" id="GO:0046872">
    <property type="term" value="F:metal ion binding"/>
    <property type="evidence" value="ECO:0007669"/>
    <property type="project" value="UniProtKB-UniRule"/>
</dbReference>
<gene>
    <name evidence="8" type="primary">cas2</name>
    <name evidence="9" type="ORF">C491_13522</name>
</gene>
<comment type="function">
    <text evidence="8">CRISPR (clustered regularly interspaced short palindromic repeat), is an adaptive immune system that provides protection against mobile genetic elements (viruses, transposable elements and conjugative plasmids). CRISPR clusters contain sequences complementary to antecedent mobile elements and target invading nucleic acids. CRISPR clusters are transcribed and processed into CRISPR RNA (crRNA). Functions as a ssRNA-specific endoribonuclease. Involved in the integration of spacer DNA into the CRISPR cassette.</text>
</comment>
<keyword evidence="7 8" id="KW-0051">Antiviral defense</keyword>
<feature type="binding site" evidence="8">
    <location>
        <position position="8"/>
    </location>
    <ligand>
        <name>Mg(2+)</name>
        <dbReference type="ChEBI" id="CHEBI:18420"/>
        <note>catalytic</note>
    </ligand>
</feature>
<evidence type="ECO:0000256" key="4">
    <source>
        <dbReference type="ARBA" id="ARBA00022759"/>
    </source>
</evidence>
<evidence type="ECO:0000256" key="7">
    <source>
        <dbReference type="ARBA" id="ARBA00023118"/>
    </source>
</evidence>
<evidence type="ECO:0000256" key="3">
    <source>
        <dbReference type="ARBA" id="ARBA00022723"/>
    </source>
</evidence>
<protein>
    <recommendedName>
        <fullName evidence="8">CRISPR-associated endoribonuclease Cas2</fullName>
        <ecNumber evidence="8">3.1.-.-</ecNumber>
    </recommendedName>
</protein>
<dbReference type="GO" id="GO:0004521">
    <property type="term" value="F:RNA endonuclease activity"/>
    <property type="evidence" value="ECO:0007669"/>
    <property type="project" value="InterPro"/>
</dbReference>
<dbReference type="PANTHER" id="PTHR34405">
    <property type="entry name" value="CRISPR-ASSOCIATED ENDORIBONUCLEASE CAS2"/>
    <property type="match status" value="1"/>
</dbReference>
<keyword evidence="10" id="KW-1185">Reference proteome</keyword>
<dbReference type="AlphaFoldDB" id="L9X2J7"/>
<evidence type="ECO:0000256" key="1">
    <source>
        <dbReference type="ARBA" id="ARBA00001946"/>
    </source>
</evidence>
<dbReference type="STRING" id="1227497.C491_13522"/>
<dbReference type="HAMAP" id="MF_01471">
    <property type="entry name" value="Cas2"/>
    <property type="match status" value="1"/>
</dbReference>
<comment type="cofactor">
    <cofactor evidence="1 8">
        <name>Mg(2+)</name>
        <dbReference type="ChEBI" id="CHEBI:18420"/>
    </cofactor>
</comment>
<keyword evidence="2 8" id="KW-0540">Nuclease</keyword>
<organism evidence="9 10">
    <name type="scientific">Natronococcus amylolyticus DSM 10524</name>
    <dbReference type="NCBI Taxonomy" id="1227497"/>
    <lineage>
        <taxon>Archaea</taxon>
        <taxon>Methanobacteriati</taxon>
        <taxon>Methanobacteriota</taxon>
        <taxon>Stenosarchaea group</taxon>
        <taxon>Halobacteria</taxon>
        <taxon>Halobacteriales</taxon>
        <taxon>Natrialbaceae</taxon>
        <taxon>Natronococcus</taxon>
    </lineage>
</organism>
<dbReference type="RefSeq" id="WP_005557124.1">
    <property type="nucleotide sequence ID" value="NZ_AOIB01000028.1"/>
</dbReference>
<dbReference type="Pfam" id="PF09827">
    <property type="entry name" value="CRISPR_Cas2"/>
    <property type="match status" value="1"/>
</dbReference>
<dbReference type="OrthoDB" id="43236at2157"/>
<dbReference type="InterPro" id="IPR019199">
    <property type="entry name" value="Virulence_VapD/CRISPR_Cas2"/>
</dbReference>
<evidence type="ECO:0000256" key="6">
    <source>
        <dbReference type="ARBA" id="ARBA00022842"/>
    </source>
</evidence>
<dbReference type="Gene3D" id="3.30.70.240">
    <property type="match status" value="1"/>
</dbReference>
<dbReference type="GO" id="GO:0051607">
    <property type="term" value="P:defense response to virus"/>
    <property type="evidence" value="ECO:0007669"/>
    <property type="project" value="UniProtKB-UniRule"/>
</dbReference>
<keyword evidence="5 8" id="KW-0378">Hydrolase</keyword>
<proteinExistence type="inferred from homology"/>
<keyword evidence="6 8" id="KW-0460">Magnesium</keyword>
<reference evidence="9 10" key="1">
    <citation type="journal article" date="2014" name="PLoS Genet.">
        <title>Phylogenetically driven sequencing of extremely halophilic archaea reveals strategies for static and dynamic osmo-response.</title>
        <authorList>
            <person name="Becker E.A."/>
            <person name="Seitzer P.M."/>
            <person name="Tritt A."/>
            <person name="Larsen D."/>
            <person name="Krusor M."/>
            <person name="Yao A.I."/>
            <person name="Wu D."/>
            <person name="Madern D."/>
            <person name="Eisen J.A."/>
            <person name="Darling A.E."/>
            <person name="Facciotti M.T."/>
        </authorList>
    </citation>
    <scope>NUCLEOTIDE SEQUENCE [LARGE SCALE GENOMIC DNA]</scope>
    <source>
        <strain evidence="9 10">DSM 10524</strain>
    </source>
</reference>
<dbReference type="GO" id="GO:0016787">
    <property type="term" value="F:hydrolase activity"/>
    <property type="evidence" value="ECO:0007669"/>
    <property type="project" value="UniProtKB-KW"/>
</dbReference>
<dbReference type="GO" id="GO:0043571">
    <property type="term" value="P:maintenance of CRISPR repeat elements"/>
    <property type="evidence" value="ECO:0007669"/>
    <property type="project" value="UniProtKB-UniRule"/>
</dbReference>
<sequence length="85" mass="10235">MFVVIVYDVRAGRTQEICNYLRRWLDWRQNSVFDGHLTQSEYERVLSWLQTFVNSGEQVLVYTTTRADTLDIEEIGDEREEKRFL</sequence>
<evidence type="ECO:0000256" key="8">
    <source>
        <dbReference type="HAMAP-Rule" id="MF_01471"/>
    </source>
</evidence>
<dbReference type="PANTHER" id="PTHR34405:SF1">
    <property type="entry name" value="CRISPR-ASSOCIATED ENDORIBONUCLEASE CAS2"/>
    <property type="match status" value="1"/>
</dbReference>
<evidence type="ECO:0000313" key="9">
    <source>
        <dbReference type="EMBL" id="ELY55974.1"/>
    </source>
</evidence>
<dbReference type="EMBL" id="AOIB01000028">
    <property type="protein sequence ID" value="ELY55974.1"/>
    <property type="molecule type" value="Genomic_DNA"/>
</dbReference>
<accession>L9X2J7</accession>
<comment type="subunit">
    <text evidence="8">Homodimer, forms a heterotetramer with a Cas1 homodimer.</text>
</comment>
<dbReference type="Proteomes" id="UP000011688">
    <property type="component" value="Unassembled WGS sequence"/>
</dbReference>
<keyword evidence="3 8" id="KW-0479">Metal-binding</keyword>
<comment type="similarity">
    <text evidence="8">Belongs to the CRISPR-associated endoribonuclease Cas2 protein family.</text>
</comment>
<dbReference type="InterPro" id="IPR021127">
    <property type="entry name" value="CRISPR_associated_Cas2"/>
</dbReference>